<evidence type="ECO:0000256" key="6">
    <source>
        <dbReference type="ARBA" id="ARBA00022840"/>
    </source>
</evidence>
<dbReference type="SMART" id="SM00382">
    <property type="entry name" value="AAA"/>
    <property type="match status" value="1"/>
</dbReference>
<comment type="caution">
    <text evidence="11">The sequence shown here is derived from an EMBL/GenBank/DDBJ whole genome shotgun (WGS) entry which is preliminary data.</text>
</comment>
<dbReference type="AlphaFoldDB" id="A0A212EKR1"/>
<evidence type="ECO:0000313" key="11">
    <source>
        <dbReference type="EMBL" id="OWR42038.1"/>
    </source>
</evidence>
<dbReference type="InterPro" id="IPR017871">
    <property type="entry name" value="ABC_transporter-like_CS"/>
</dbReference>
<dbReference type="InterPro" id="IPR036640">
    <property type="entry name" value="ABC1_TM_sf"/>
</dbReference>
<protein>
    <submittedName>
        <fullName evidence="11">ATP-binding cassette sub-family B member 1</fullName>
    </submittedName>
</protein>
<dbReference type="STRING" id="278856.A0A212EKR1"/>
<dbReference type="PROSITE" id="PS50893">
    <property type="entry name" value="ABC_TRANSPORTER_2"/>
    <property type="match status" value="1"/>
</dbReference>
<evidence type="ECO:0000256" key="3">
    <source>
        <dbReference type="ARBA" id="ARBA00022448"/>
    </source>
</evidence>
<keyword evidence="8" id="KW-0472">Membrane</keyword>
<dbReference type="Pfam" id="PF00005">
    <property type="entry name" value="ABC_tran"/>
    <property type="match status" value="1"/>
</dbReference>
<name>A0A212EKR1_DANPL</name>
<keyword evidence="7" id="KW-1133">Transmembrane helix</keyword>
<comment type="similarity">
    <text evidence="2">Belongs to the ABC transporter superfamily. ABCB family. Multidrug resistance exporter (TC 3.A.1.201) subfamily.</text>
</comment>
<dbReference type="CDD" id="cd03249">
    <property type="entry name" value="ABC_MTABC3_MDL1_MDL2"/>
    <property type="match status" value="1"/>
</dbReference>
<proteinExistence type="inferred from homology"/>
<accession>A0A212EKR1</accession>
<evidence type="ECO:0000256" key="5">
    <source>
        <dbReference type="ARBA" id="ARBA00022741"/>
    </source>
</evidence>
<dbReference type="InterPro" id="IPR039421">
    <property type="entry name" value="Type_1_exporter"/>
</dbReference>
<evidence type="ECO:0000256" key="7">
    <source>
        <dbReference type="ARBA" id="ARBA00022989"/>
    </source>
</evidence>
<dbReference type="Gene3D" id="1.20.1560.10">
    <property type="entry name" value="ABC transporter type 1, transmembrane domain"/>
    <property type="match status" value="1"/>
</dbReference>
<dbReference type="GO" id="GO:0042626">
    <property type="term" value="F:ATPase-coupled transmembrane transporter activity"/>
    <property type="evidence" value="ECO:0007669"/>
    <property type="project" value="TreeGrafter"/>
</dbReference>
<evidence type="ECO:0000256" key="4">
    <source>
        <dbReference type="ARBA" id="ARBA00022692"/>
    </source>
</evidence>
<dbReference type="GO" id="GO:0005886">
    <property type="term" value="C:plasma membrane"/>
    <property type="evidence" value="ECO:0007669"/>
    <property type="project" value="TreeGrafter"/>
</dbReference>
<dbReference type="GO" id="GO:0016887">
    <property type="term" value="F:ATP hydrolysis activity"/>
    <property type="evidence" value="ECO:0007669"/>
    <property type="project" value="InterPro"/>
</dbReference>
<dbReference type="InterPro" id="IPR003593">
    <property type="entry name" value="AAA+_ATPase"/>
</dbReference>
<dbReference type="SUPFAM" id="SSF52540">
    <property type="entry name" value="P-loop containing nucleoside triphosphate hydrolases"/>
    <property type="match status" value="1"/>
</dbReference>
<keyword evidence="9" id="KW-0175">Coiled coil</keyword>
<gene>
    <name evidence="11" type="ORF">KGM_207748A</name>
</gene>
<dbReference type="KEGG" id="dpl:KGM_207748A"/>
<organism evidence="11 12">
    <name type="scientific">Danaus plexippus plexippus</name>
    <dbReference type="NCBI Taxonomy" id="278856"/>
    <lineage>
        <taxon>Eukaryota</taxon>
        <taxon>Metazoa</taxon>
        <taxon>Ecdysozoa</taxon>
        <taxon>Arthropoda</taxon>
        <taxon>Hexapoda</taxon>
        <taxon>Insecta</taxon>
        <taxon>Pterygota</taxon>
        <taxon>Neoptera</taxon>
        <taxon>Endopterygota</taxon>
        <taxon>Lepidoptera</taxon>
        <taxon>Glossata</taxon>
        <taxon>Ditrysia</taxon>
        <taxon>Papilionoidea</taxon>
        <taxon>Nymphalidae</taxon>
        <taxon>Danainae</taxon>
        <taxon>Danaini</taxon>
        <taxon>Danaina</taxon>
        <taxon>Danaus</taxon>
        <taxon>Danaus</taxon>
    </lineage>
</organism>
<keyword evidence="4" id="KW-0812">Transmembrane</keyword>
<dbReference type="InParanoid" id="A0A212EKR1"/>
<comment type="subcellular location">
    <subcellularLocation>
        <location evidence="1">Membrane</location>
        <topology evidence="1">Multi-pass membrane protein</topology>
    </subcellularLocation>
</comment>
<evidence type="ECO:0000313" key="12">
    <source>
        <dbReference type="Proteomes" id="UP000007151"/>
    </source>
</evidence>
<evidence type="ECO:0000256" key="2">
    <source>
        <dbReference type="ARBA" id="ARBA00007577"/>
    </source>
</evidence>
<evidence type="ECO:0000256" key="8">
    <source>
        <dbReference type="ARBA" id="ARBA00023136"/>
    </source>
</evidence>
<evidence type="ECO:0000256" key="1">
    <source>
        <dbReference type="ARBA" id="ARBA00004141"/>
    </source>
</evidence>
<keyword evidence="6 11" id="KW-0067">ATP-binding</keyword>
<dbReference type="PANTHER" id="PTHR24222:SF76">
    <property type="entry name" value="MYCOBACTIN IMPORT ATP-BINDING_PERMEASE PROTEIN IRTB"/>
    <property type="match status" value="1"/>
</dbReference>
<feature type="coiled-coil region" evidence="9">
    <location>
        <begin position="347"/>
        <end position="375"/>
    </location>
</feature>
<keyword evidence="12" id="KW-1185">Reference proteome</keyword>
<dbReference type="PANTHER" id="PTHR24222">
    <property type="entry name" value="ABC TRANSPORTER B FAMILY"/>
    <property type="match status" value="1"/>
</dbReference>
<dbReference type="InterPro" id="IPR003439">
    <property type="entry name" value="ABC_transporter-like_ATP-bd"/>
</dbReference>
<evidence type="ECO:0000256" key="9">
    <source>
        <dbReference type="SAM" id="Coils"/>
    </source>
</evidence>
<dbReference type="GO" id="GO:0005524">
    <property type="term" value="F:ATP binding"/>
    <property type="evidence" value="ECO:0007669"/>
    <property type="project" value="UniProtKB-KW"/>
</dbReference>
<keyword evidence="3" id="KW-0813">Transport</keyword>
<dbReference type="FunFam" id="3.40.50.300:FF:000205">
    <property type="entry name" value="ABC transporter B family member 4"/>
    <property type="match status" value="1"/>
</dbReference>
<feature type="non-terminal residue" evidence="11">
    <location>
        <position position="391"/>
    </location>
</feature>
<dbReference type="InterPro" id="IPR027417">
    <property type="entry name" value="P-loop_NTPase"/>
</dbReference>
<evidence type="ECO:0000259" key="10">
    <source>
        <dbReference type="PROSITE" id="PS50893"/>
    </source>
</evidence>
<dbReference type="EMBL" id="AGBW02014241">
    <property type="protein sequence ID" value="OWR42038.1"/>
    <property type="molecule type" value="Genomic_DNA"/>
</dbReference>
<feature type="domain" description="ABC transporter" evidence="10">
    <location>
        <begin position="96"/>
        <end position="332"/>
    </location>
</feature>
<sequence>MGFIYFCLFGAYSLCYWFGYKLIVDEPETYDVDTMMAVLFGVLMGSTNFGISSTLMDAFGVARGAGAQIFNLIDNVPKINPSLNRGITPKSIDGDIEFKNVFFHYPSRPDVPILKGINISVKKGQSVALVGHSGSGKSTIIQLISRNYDVIDGNVLIDGTNVKKLSVRWLRAQIGLVGQEPILFDTTVRENIRYGREDASDLDIEEAAREANAHEFITKLPLGYDTLVGERGASLSGGQKQRIAIARALVRNPRILLLDEATSALDTSSEAKVQKALDKAQEGRTTIVVAHRLSTIRNVDKIYVFKEGNVVESGSHDELLSKKGHFYDMLMLQAAPHLNETDQGTQLELSESVLNEKEEELIEMRDQDCEETQEEPKISFFQVLKLNSPEW</sequence>
<dbReference type="PROSITE" id="PS00211">
    <property type="entry name" value="ABC_TRANSPORTER_1"/>
    <property type="match status" value="1"/>
</dbReference>
<dbReference type="Proteomes" id="UP000007151">
    <property type="component" value="Unassembled WGS sequence"/>
</dbReference>
<keyword evidence="5" id="KW-0547">Nucleotide-binding</keyword>
<reference evidence="11 12" key="1">
    <citation type="journal article" date="2011" name="Cell">
        <title>The monarch butterfly genome yields insights into long-distance migration.</title>
        <authorList>
            <person name="Zhan S."/>
            <person name="Merlin C."/>
            <person name="Boore J.L."/>
            <person name="Reppert S.M."/>
        </authorList>
    </citation>
    <scope>NUCLEOTIDE SEQUENCE [LARGE SCALE GENOMIC DNA]</scope>
    <source>
        <strain evidence="11">F-2</strain>
    </source>
</reference>
<dbReference type="Gene3D" id="3.40.50.300">
    <property type="entry name" value="P-loop containing nucleotide triphosphate hydrolases"/>
    <property type="match status" value="1"/>
</dbReference>